<name>A0A096AKZ4_9FIRM</name>
<sequence>MKKLIVFLVVVAAIVTAIAQVVLPTFVSHQMESLLGDKLHAESRYVDIQSSPAIKMASGQIDSFVGEFENAKLGKLNFAEVRVHVNHASVDPIQLIISQRVVLTGLGTGEIEGTITSQDLESFMESSVKGLDNARVTVHDDTIELTGNIDVGGFLRGKATIAGVLAIKENQLYFVPQRFAINGINVGGLNSALLKDVAIYDFSNFPIAAQAERVVLENGEIHVFVTPGAN</sequence>
<protein>
    <recommendedName>
        <fullName evidence="3">DUF2993 domain-containing protein</fullName>
    </recommendedName>
</protein>
<dbReference type="Pfam" id="PF11209">
    <property type="entry name" value="LmeA"/>
    <property type="match status" value="1"/>
</dbReference>
<dbReference type="RefSeq" id="WP_028257431.1">
    <property type="nucleotide sequence ID" value="NZ_JRNT01000009.1"/>
</dbReference>
<proteinExistence type="predicted"/>
<dbReference type="Proteomes" id="UP000029628">
    <property type="component" value="Unassembled WGS sequence"/>
</dbReference>
<organism evidence="1 2">
    <name type="scientific">Veillonella montpellierensis DNF00314</name>
    <dbReference type="NCBI Taxonomy" id="1401067"/>
    <lineage>
        <taxon>Bacteria</taxon>
        <taxon>Bacillati</taxon>
        <taxon>Bacillota</taxon>
        <taxon>Negativicutes</taxon>
        <taxon>Veillonellales</taxon>
        <taxon>Veillonellaceae</taxon>
        <taxon>Veillonella</taxon>
    </lineage>
</organism>
<dbReference type="InterPro" id="IPR021373">
    <property type="entry name" value="DUF2993"/>
</dbReference>
<dbReference type="eggNOG" id="ENOG5030ME6">
    <property type="taxonomic scope" value="Bacteria"/>
</dbReference>
<accession>A0A096AKZ4</accession>
<reference evidence="1 2" key="1">
    <citation type="submission" date="2014-07" db="EMBL/GenBank/DDBJ databases">
        <authorList>
            <person name="McCorrison J."/>
            <person name="Sanka R."/>
            <person name="Torralba M."/>
            <person name="Gillis M."/>
            <person name="Haft D.H."/>
            <person name="Methe B."/>
            <person name="Sutton G."/>
            <person name="Nelson K.E."/>
        </authorList>
    </citation>
    <scope>NUCLEOTIDE SEQUENCE [LARGE SCALE GENOMIC DNA]</scope>
    <source>
        <strain evidence="1 2">DNF00314</strain>
    </source>
</reference>
<evidence type="ECO:0000313" key="1">
    <source>
        <dbReference type="EMBL" id="KGF47505.1"/>
    </source>
</evidence>
<keyword evidence="2" id="KW-1185">Reference proteome</keyword>
<gene>
    <name evidence="1" type="ORF">HMPREF0872_04930</name>
</gene>
<comment type="caution">
    <text evidence="1">The sequence shown here is derived from an EMBL/GenBank/DDBJ whole genome shotgun (WGS) entry which is preliminary data.</text>
</comment>
<dbReference type="AlphaFoldDB" id="A0A096AKZ4"/>
<dbReference type="EMBL" id="JRNT01000009">
    <property type="protein sequence ID" value="KGF47505.1"/>
    <property type="molecule type" value="Genomic_DNA"/>
</dbReference>
<evidence type="ECO:0008006" key="3">
    <source>
        <dbReference type="Google" id="ProtNLM"/>
    </source>
</evidence>
<evidence type="ECO:0000313" key="2">
    <source>
        <dbReference type="Proteomes" id="UP000029628"/>
    </source>
</evidence>